<feature type="transmembrane region" description="Helical" evidence="7">
    <location>
        <begin position="361"/>
        <end position="383"/>
    </location>
</feature>
<accession>A0A8J7F4X2</accession>
<dbReference type="Pfam" id="PF07690">
    <property type="entry name" value="MFS_1"/>
    <property type="match status" value="1"/>
</dbReference>
<feature type="transmembrane region" description="Helical" evidence="7">
    <location>
        <begin position="414"/>
        <end position="435"/>
    </location>
</feature>
<comment type="subcellular location">
    <subcellularLocation>
        <location evidence="1">Cell membrane</location>
        <topology evidence="1">Multi-pass membrane protein</topology>
    </subcellularLocation>
</comment>
<dbReference type="EMBL" id="JADEWL010000001">
    <property type="protein sequence ID" value="MBE9211189.1"/>
    <property type="molecule type" value="Genomic_DNA"/>
</dbReference>
<keyword evidence="4 7" id="KW-0812">Transmembrane</keyword>
<organism evidence="9 10">
    <name type="scientific">Plectonema cf. radiosum LEGE 06105</name>
    <dbReference type="NCBI Taxonomy" id="945769"/>
    <lineage>
        <taxon>Bacteria</taxon>
        <taxon>Bacillati</taxon>
        <taxon>Cyanobacteriota</taxon>
        <taxon>Cyanophyceae</taxon>
        <taxon>Oscillatoriophycideae</taxon>
        <taxon>Oscillatoriales</taxon>
        <taxon>Microcoleaceae</taxon>
        <taxon>Plectonema</taxon>
    </lineage>
</organism>
<dbReference type="Proteomes" id="UP000620559">
    <property type="component" value="Unassembled WGS sequence"/>
</dbReference>
<dbReference type="AlphaFoldDB" id="A0A8J7F4X2"/>
<proteinExistence type="predicted"/>
<dbReference type="InterPro" id="IPR036259">
    <property type="entry name" value="MFS_trans_sf"/>
</dbReference>
<gene>
    <name evidence="9" type="ORF">IQ247_00395</name>
</gene>
<evidence type="ECO:0000256" key="7">
    <source>
        <dbReference type="SAM" id="Phobius"/>
    </source>
</evidence>
<dbReference type="PROSITE" id="PS50850">
    <property type="entry name" value="MFS"/>
    <property type="match status" value="1"/>
</dbReference>
<evidence type="ECO:0000256" key="5">
    <source>
        <dbReference type="ARBA" id="ARBA00022989"/>
    </source>
</evidence>
<evidence type="ECO:0000256" key="6">
    <source>
        <dbReference type="ARBA" id="ARBA00023136"/>
    </source>
</evidence>
<feature type="transmembrane region" description="Helical" evidence="7">
    <location>
        <begin position="271"/>
        <end position="293"/>
    </location>
</feature>
<feature type="transmembrane region" description="Helical" evidence="7">
    <location>
        <begin position="21"/>
        <end position="44"/>
    </location>
</feature>
<dbReference type="InterPro" id="IPR011701">
    <property type="entry name" value="MFS"/>
</dbReference>
<evidence type="ECO:0000256" key="2">
    <source>
        <dbReference type="ARBA" id="ARBA00022448"/>
    </source>
</evidence>
<name>A0A8J7F4X2_9CYAN</name>
<keyword evidence="3" id="KW-1003">Cell membrane</keyword>
<evidence type="ECO:0000256" key="4">
    <source>
        <dbReference type="ARBA" id="ARBA00022692"/>
    </source>
</evidence>
<keyword evidence="6 7" id="KW-0472">Membrane</keyword>
<dbReference type="GO" id="GO:0022857">
    <property type="term" value="F:transmembrane transporter activity"/>
    <property type="evidence" value="ECO:0007669"/>
    <property type="project" value="InterPro"/>
</dbReference>
<feature type="transmembrane region" description="Helical" evidence="7">
    <location>
        <begin position="56"/>
        <end position="80"/>
    </location>
</feature>
<protein>
    <submittedName>
        <fullName evidence="9">MFS transporter</fullName>
    </submittedName>
</protein>
<keyword evidence="10" id="KW-1185">Reference proteome</keyword>
<feature type="transmembrane region" description="Helical" evidence="7">
    <location>
        <begin position="300"/>
        <end position="318"/>
    </location>
</feature>
<feature type="transmembrane region" description="Helical" evidence="7">
    <location>
        <begin position="239"/>
        <end position="265"/>
    </location>
</feature>
<feature type="transmembrane region" description="Helical" evidence="7">
    <location>
        <begin position="156"/>
        <end position="177"/>
    </location>
</feature>
<evidence type="ECO:0000313" key="10">
    <source>
        <dbReference type="Proteomes" id="UP000620559"/>
    </source>
</evidence>
<dbReference type="CDD" id="cd06173">
    <property type="entry name" value="MFS_MefA_like"/>
    <property type="match status" value="1"/>
</dbReference>
<dbReference type="GO" id="GO:0005886">
    <property type="term" value="C:plasma membrane"/>
    <property type="evidence" value="ECO:0007669"/>
    <property type="project" value="UniProtKB-SubCell"/>
</dbReference>
<dbReference type="PANTHER" id="PTHR43266">
    <property type="entry name" value="MACROLIDE-EFFLUX PROTEIN"/>
    <property type="match status" value="1"/>
</dbReference>
<dbReference type="InterPro" id="IPR020846">
    <property type="entry name" value="MFS_dom"/>
</dbReference>
<feature type="domain" description="Major facilitator superfamily (MFS) profile" evidence="8">
    <location>
        <begin position="22"/>
        <end position="439"/>
    </location>
</feature>
<evidence type="ECO:0000259" key="8">
    <source>
        <dbReference type="PROSITE" id="PS50850"/>
    </source>
</evidence>
<evidence type="ECO:0000256" key="3">
    <source>
        <dbReference type="ARBA" id="ARBA00022475"/>
    </source>
</evidence>
<keyword evidence="5 7" id="KW-1133">Transmembrane helix</keyword>
<reference evidence="9" key="1">
    <citation type="submission" date="2020-10" db="EMBL/GenBank/DDBJ databases">
        <authorList>
            <person name="Castelo-Branco R."/>
            <person name="Eusebio N."/>
            <person name="Adriana R."/>
            <person name="Vieira A."/>
            <person name="Brugerolle De Fraissinette N."/>
            <person name="Rezende De Castro R."/>
            <person name="Schneider M.P."/>
            <person name="Vasconcelos V."/>
            <person name="Leao P.N."/>
        </authorList>
    </citation>
    <scope>NUCLEOTIDE SEQUENCE</scope>
    <source>
        <strain evidence="9">LEGE 06105</strain>
    </source>
</reference>
<dbReference type="SUPFAM" id="SSF103473">
    <property type="entry name" value="MFS general substrate transporter"/>
    <property type="match status" value="1"/>
</dbReference>
<keyword evidence="2" id="KW-0813">Transport</keyword>
<comment type="caution">
    <text evidence="9">The sequence shown here is derived from an EMBL/GenBank/DDBJ whole genome shotgun (WGS) entry which is preliminary data.</text>
</comment>
<dbReference type="PANTHER" id="PTHR43266:SF2">
    <property type="entry name" value="MAJOR FACILITATOR SUPERFAMILY (MFS) PROFILE DOMAIN-CONTAINING PROTEIN"/>
    <property type="match status" value="1"/>
</dbReference>
<feature type="transmembrane region" description="Helical" evidence="7">
    <location>
        <begin position="87"/>
        <end position="108"/>
    </location>
</feature>
<evidence type="ECO:0000313" key="9">
    <source>
        <dbReference type="EMBL" id="MBE9211189.1"/>
    </source>
</evidence>
<dbReference type="Gene3D" id="1.20.1250.20">
    <property type="entry name" value="MFS general substrate transporter like domains"/>
    <property type="match status" value="1"/>
</dbReference>
<evidence type="ECO:0000256" key="1">
    <source>
        <dbReference type="ARBA" id="ARBA00004651"/>
    </source>
</evidence>
<sequence length="452" mass="49230">MIEIREKSPTQGVLTVIQEMSIFILIWFGQIVSVTGSGLTNFALDVWVYQKTGSVTQFALLVLFNTLPFILISPIAGVLADRFSRRWLMIISDLCAGLCTLTIALLYISGQLEIWHIYIATAVSNGFLGIQWPTYNASVTLLVPEKHLARANGMNQLADGFARLTAPILAAALLSIIHLKGIILIDFSTMLFAQIFLLILPFPEINNSETIQDSEESAKMSFLEEVSQGFSYLYQRPGLLAVLLFTIIINYLVGVFDVVVIPLALSFNSVVIAGTIFSITCSGILVGGVATSIWGKWQSYIHTIFISTILAGLFILIAGLQPSLYLFTAFGFLFFLTVPVINSSTFAILQKKVSANIQGRVFALQGAIATTCLSLGYVSAGFLTDHVFEPLMTSNSPLATTIGQIIGTGTGRGIGLLLIIIGFLVILLTSIAYLYPKLRLVEQELPDVIPKN</sequence>
<dbReference type="RefSeq" id="WP_193915631.1">
    <property type="nucleotide sequence ID" value="NZ_JADEWL010000001.1"/>
</dbReference>
<feature type="transmembrane region" description="Helical" evidence="7">
    <location>
        <begin position="324"/>
        <end position="349"/>
    </location>
</feature>